<proteinExistence type="predicted"/>
<dbReference type="OrthoDB" id="5398371at2759"/>
<evidence type="ECO:0008006" key="3">
    <source>
        <dbReference type="Google" id="ProtNLM"/>
    </source>
</evidence>
<evidence type="ECO:0000313" key="2">
    <source>
        <dbReference type="Proteomes" id="UP000293823"/>
    </source>
</evidence>
<reference evidence="2" key="1">
    <citation type="journal article" date="2019" name="bioRxiv">
        <title>Genomics, evolutionary history and diagnostics of the Alternaria alternata species group including apple and Asian pear pathotypes.</title>
        <authorList>
            <person name="Armitage A.D."/>
            <person name="Cockerton H.M."/>
            <person name="Sreenivasaprasad S."/>
            <person name="Woodhall J.W."/>
            <person name="Lane C.R."/>
            <person name="Harrison R.J."/>
            <person name="Clarkson J.P."/>
        </authorList>
    </citation>
    <scope>NUCLEOTIDE SEQUENCE [LARGE SCALE GENOMIC DNA]</scope>
    <source>
        <strain evidence="2">RGR 97.0016</strain>
    </source>
</reference>
<dbReference type="EMBL" id="PEJP01000019">
    <property type="protein sequence ID" value="RYO64933.1"/>
    <property type="molecule type" value="Genomic_DNA"/>
</dbReference>
<protein>
    <recommendedName>
        <fullName evidence="3">BTB domain-containing protein</fullName>
    </recommendedName>
</protein>
<gene>
    <name evidence="1" type="ORF">AA0113_g5590</name>
</gene>
<dbReference type="Proteomes" id="UP000293823">
    <property type="component" value="Unassembled WGS sequence"/>
</dbReference>
<sequence length="443" mass="50387">MSDEEGLLVIAANGDLVLEVSQEEGGQQFSYRVDSKTLQHNSRYFENLLSDRFHEGQQLARALEALQLSEGAKIAEVPVDALPHISIVNVGRVAVAKVSSIRNLIADFLRAVHGLDLAVANPPVANLANLAVVADRFDAVACLSKHIQRKKYLQLIDAKSRGKPATTQTEERIRQKLFVGLLFDHPSWVTRYSKHLIMRDSVQWRPGIEEDHTKALWWDIPDVEDELIQRREYILETINSLQAHFLKLYTSGERQCKLWYDTSLQCDSFQLGEMIRFFSKIDTIRLQGKIYDNTEPTYYLGDIDRLLSSLRQCSNYQVDSNHGHCGLRSRILPLLDLIQNQLSLDTGSLDIGICAECWANHRKEYAWQLAKRPVVWAHPKSLTGNRTLANAAPRKSHQRTPSSCLSRHMAVRDLFMAVERDWTSRDVYQGDNTSSSRPVLKPS</sequence>
<accession>A0A4Q4S4R3</accession>
<dbReference type="AlphaFoldDB" id="A0A4Q4S4R3"/>
<name>A0A4Q4S4R3_9PLEO</name>
<comment type="caution">
    <text evidence="1">The sequence shown here is derived from an EMBL/GenBank/DDBJ whole genome shotgun (WGS) entry which is preliminary data.</text>
</comment>
<organism evidence="1 2">
    <name type="scientific">Alternaria arborescens</name>
    <dbReference type="NCBI Taxonomy" id="156630"/>
    <lineage>
        <taxon>Eukaryota</taxon>
        <taxon>Fungi</taxon>
        <taxon>Dikarya</taxon>
        <taxon>Ascomycota</taxon>
        <taxon>Pezizomycotina</taxon>
        <taxon>Dothideomycetes</taxon>
        <taxon>Pleosporomycetidae</taxon>
        <taxon>Pleosporales</taxon>
        <taxon>Pleosporineae</taxon>
        <taxon>Pleosporaceae</taxon>
        <taxon>Alternaria</taxon>
        <taxon>Alternaria sect. Alternaria</taxon>
    </lineage>
</organism>
<keyword evidence="2" id="KW-1185">Reference proteome</keyword>
<evidence type="ECO:0000313" key="1">
    <source>
        <dbReference type="EMBL" id="RYO64933.1"/>
    </source>
</evidence>